<dbReference type="InterPro" id="IPR050339">
    <property type="entry name" value="CC_SR_Kinase"/>
</dbReference>
<dbReference type="GO" id="GO:0005737">
    <property type="term" value="C:cytoplasm"/>
    <property type="evidence" value="ECO:0007669"/>
    <property type="project" value="TreeGrafter"/>
</dbReference>
<accession>A0A9P4JR08</accession>
<reference evidence="6" key="1">
    <citation type="journal article" date="2020" name="Stud. Mycol.">
        <title>101 Dothideomycetes genomes: a test case for predicting lifestyles and emergence of pathogens.</title>
        <authorList>
            <person name="Haridas S."/>
            <person name="Albert R."/>
            <person name="Binder M."/>
            <person name="Bloem J."/>
            <person name="Labutti K."/>
            <person name="Salamov A."/>
            <person name="Andreopoulos B."/>
            <person name="Baker S."/>
            <person name="Barry K."/>
            <person name="Bills G."/>
            <person name="Bluhm B."/>
            <person name="Cannon C."/>
            <person name="Castanera R."/>
            <person name="Culley D."/>
            <person name="Daum C."/>
            <person name="Ezra D."/>
            <person name="Gonzalez J."/>
            <person name="Henrissat B."/>
            <person name="Kuo A."/>
            <person name="Liang C."/>
            <person name="Lipzen A."/>
            <person name="Lutzoni F."/>
            <person name="Magnuson J."/>
            <person name="Mondo S."/>
            <person name="Nolan M."/>
            <person name="Ohm R."/>
            <person name="Pangilinan J."/>
            <person name="Park H.-J."/>
            <person name="Ramirez L."/>
            <person name="Alfaro M."/>
            <person name="Sun H."/>
            <person name="Tritt A."/>
            <person name="Yoshinaga Y."/>
            <person name="Zwiers L.-H."/>
            <person name="Turgeon B."/>
            <person name="Goodwin S."/>
            <person name="Spatafora J."/>
            <person name="Crous P."/>
            <person name="Grigoriev I."/>
        </authorList>
    </citation>
    <scope>NUCLEOTIDE SEQUENCE</scope>
    <source>
        <strain evidence="6">ATCC 74209</strain>
    </source>
</reference>
<evidence type="ECO:0000256" key="3">
    <source>
        <dbReference type="ARBA" id="ARBA00022777"/>
    </source>
</evidence>
<dbReference type="InterPro" id="IPR011009">
    <property type="entry name" value="Kinase-like_dom_sf"/>
</dbReference>
<feature type="domain" description="Protein kinase" evidence="5">
    <location>
        <begin position="69"/>
        <end position="371"/>
    </location>
</feature>
<evidence type="ECO:0000256" key="4">
    <source>
        <dbReference type="ARBA" id="ARBA00022840"/>
    </source>
</evidence>
<dbReference type="Gene3D" id="1.10.510.10">
    <property type="entry name" value="Transferase(Phosphotransferase) domain 1"/>
    <property type="match status" value="1"/>
</dbReference>
<comment type="caution">
    <text evidence="6">The sequence shown here is derived from an EMBL/GenBank/DDBJ whole genome shotgun (WGS) entry which is preliminary data.</text>
</comment>
<name>A0A9P4JR08_9PLEO</name>
<dbReference type="Proteomes" id="UP000799536">
    <property type="component" value="Unassembled WGS sequence"/>
</dbReference>
<gene>
    <name evidence="6" type="ORF">GQ43DRAFT_429559</name>
</gene>
<evidence type="ECO:0000256" key="2">
    <source>
        <dbReference type="ARBA" id="ARBA00022741"/>
    </source>
</evidence>
<dbReference type="EMBL" id="ML993893">
    <property type="protein sequence ID" value="KAF2203792.1"/>
    <property type="molecule type" value="Genomic_DNA"/>
</dbReference>
<keyword evidence="7" id="KW-1185">Reference proteome</keyword>
<organism evidence="6 7">
    <name type="scientific">Delitschia confertaspora ATCC 74209</name>
    <dbReference type="NCBI Taxonomy" id="1513339"/>
    <lineage>
        <taxon>Eukaryota</taxon>
        <taxon>Fungi</taxon>
        <taxon>Dikarya</taxon>
        <taxon>Ascomycota</taxon>
        <taxon>Pezizomycotina</taxon>
        <taxon>Dothideomycetes</taxon>
        <taxon>Pleosporomycetidae</taxon>
        <taxon>Pleosporales</taxon>
        <taxon>Delitschiaceae</taxon>
        <taxon>Delitschia</taxon>
    </lineage>
</organism>
<evidence type="ECO:0000259" key="5">
    <source>
        <dbReference type="PROSITE" id="PS50011"/>
    </source>
</evidence>
<dbReference type="AlphaFoldDB" id="A0A9P4JR08"/>
<dbReference type="GO" id="GO:0005634">
    <property type="term" value="C:nucleus"/>
    <property type="evidence" value="ECO:0007669"/>
    <property type="project" value="TreeGrafter"/>
</dbReference>
<keyword evidence="3 6" id="KW-0418">Kinase</keyword>
<evidence type="ECO:0000313" key="6">
    <source>
        <dbReference type="EMBL" id="KAF2203792.1"/>
    </source>
</evidence>
<dbReference type="Gene3D" id="3.30.200.20">
    <property type="entry name" value="Phosphorylase Kinase, domain 1"/>
    <property type="match status" value="1"/>
</dbReference>
<dbReference type="InterPro" id="IPR000719">
    <property type="entry name" value="Prot_kinase_dom"/>
</dbReference>
<dbReference type="PROSITE" id="PS50011">
    <property type="entry name" value="PROTEIN_KINASE_DOM"/>
    <property type="match status" value="1"/>
</dbReference>
<dbReference type="PANTHER" id="PTHR11042">
    <property type="entry name" value="EUKARYOTIC TRANSLATION INITIATION FACTOR 2-ALPHA KINASE EIF2-ALPHA KINASE -RELATED"/>
    <property type="match status" value="1"/>
</dbReference>
<dbReference type="CDD" id="cd00180">
    <property type="entry name" value="PKc"/>
    <property type="match status" value="1"/>
</dbReference>
<dbReference type="GO" id="GO:0005524">
    <property type="term" value="F:ATP binding"/>
    <property type="evidence" value="ECO:0007669"/>
    <property type="project" value="UniProtKB-KW"/>
</dbReference>
<protein>
    <submittedName>
        <fullName evidence="6">Kinase-like protein</fullName>
    </submittedName>
</protein>
<keyword evidence="4" id="KW-0067">ATP-binding</keyword>
<keyword evidence="1" id="KW-0808">Transferase</keyword>
<evidence type="ECO:0000256" key="1">
    <source>
        <dbReference type="ARBA" id="ARBA00022679"/>
    </source>
</evidence>
<dbReference type="SMART" id="SM00220">
    <property type="entry name" value="S_TKc"/>
    <property type="match status" value="1"/>
</dbReference>
<proteinExistence type="predicted"/>
<dbReference type="GO" id="GO:0004672">
    <property type="term" value="F:protein kinase activity"/>
    <property type="evidence" value="ECO:0007669"/>
    <property type="project" value="InterPro"/>
</dbReference>
<keyword evidence="2" id="KW-0547">Nucleotide-binding</keyword>
<sequence>MVEDLKLDSWRLLHGTLHHSQTLQDQQAHGSEPSPDSDEIAKEIGEAYGWQVGQKKFVPDGSPRTMLVRTDRPKLGKGSVGEVDEVRCVGNVICTLARKRVAIYPQRRRAMRQLNLIRNEITNTKRLRHPHIVEVVGSYQDGSGNRRHFNVLMHPVGDNDLSVFLEIECKCIQEDIISEKSKMYRAWIRLWFKCLSSALAYMHSQRIHHEGIKPRNIIHRGDKVFFLQILALPEDLKSVRTHRRAILRRPVAYLQRLRHFPTADGKLERHGSKTDVFSLGLVFVEMLTVINASDIDSLQGFPEGHNEFGDTWEYHRVVDLFAPWFQSLEGNAYSLTSFSVWQDYIEPIIRYKRQERPSVVQVARNLRGAWLGVISPGCECEKVMLNALTEYEMDKYH</sequence>
<dbReference type="OrthoDB" id="4062651at2759"/>
<dbReference type="Pfam" id="PF00069">
    <property type="entry name" value="Pkinase"/>
    <property type="match status" value="1"/>
</dbReference>
<evidence type="ECO:0000313" key="7">
    <source>
        <dbReference type="Proteomes" id="UP000799536"/>
    </source>
</evidence>
<dbReference type="SUPFAM" id="SSF56112">
    <property type="entry name" value="Protein kinase-like (PK-like)"/>
    <property type="match status" value="1"/>
</dbReference>